<evidence type="ECO:0000313" key="3">
    <source>
        <dbReference type="Proteomes" id="UP000189735"/>
    </source>
</evidence>
<dbReference type="AlphaFoldDB" id="A0A1T4X502"/>
<dbReference type="EMBL" id="FUYG01000002">
    <property type="protein sequence ID" value="SKA84740.1"/>
    <property type="molecule type" value="Genomic_DNA"/>
</dbReference>
<proteinExistence type="predicted"/>
<evidence type="ECO:0000256" key="1">
    <source>
        <dbReference type="SAM" id="MobiDB-lite"/>
    </source>
</evidence>
<accession>A0A1T4X502</accession>
<feature type="compositionally biased region" description="Basic and acidic residues" evidence="1">
    <location>
        <begin position="82"/>
        <end position="94"/>
    </location>
</feature>
<sequence length="112" mass="12348">MIYRSFDDARAAVFDARLSRHDIEIRSVHGPNAGTHGWFAHEPDGPPLITCGRWYGAHTASVDAAQHSIEAFFSATVLAEGHRRLSADRRRSTREAICTPGESERSRSTSLG</sequence>
<feature type="compositionally biased region" description="Basic and acidic residues" evidence="1">
    <location>
        <begin position="102"/>
        <end position="112"/>
    </location>
</feature>
<evidence type="ECO:0000313" key="2">
    <source>
        <dbReference type="EMBL" id="SKA84740.1"/>
    </source>
</evidence>
<gene>
    <name evidence="2" type="ORF">SAMN06295879_0647</name>
</gene>
<feature type="region of interest" description="Disordered" evidence="1">
    <location>
        <begin position="82"/>
        <end position="112"/>
    </location>
</feature>
<protein>
    <submittedName>
        <fullName evidence="2">Uncharacterized protein</fullName>
    </submittedName>
</protein>
<organism evidence="2 3">
    <name type="scientific">Agreia bicolorata</name>
    <dbReference type="NCBI Taxonomy" id="110935"/>
    <lineage>
        <taxon>Bacteria</taxon>
        <taxon>Bacillati</taxon>
        <taxon>Actinomycetota</taxon>
        <taxon>Actinomycetes</taxon>
        <taxon>Micrococcales</taxon>
        <taxon>Microbacteriaceae</taxon>
        <taxon>Agreia</taxon>
    </lineage>
</organism>
<reference evidence="3" key="1">
    <citation type="submission" date="2017-02" db="EMBL/GenBank/DDBJ databases">
        <authorList>
            <person name="Varghese N."/>
            <person name="Submissions S."/>
        </authorList>
    </citation>
    <scope>NUCLEOTIDE SEQUENCE [LARGE SCALE GENOMIC DNA]</scope>
    <source>
        <strain evidence="3">VKM Ac-2052</strain>
    </source>
</reference>
<name>A0A1T4X502_9MICO</name>
<dbReference type="Proteomes" id="UP000189735">
    <property type="component" value="Unassembled WGS sequence"/>
</dbReference>